<reference evidence="2" key="1">
    <citation type="submission" date="2018-07" db="EMBL/GenBank/DDBJ databases">
        <authorList>
            <person name="Ashton P.M."/>
            <person name="Dallman T."/>
            <person name="Nair S."/>
            <person name="De Pinna E."/>
            <person name="Peters T."/>
            <person name="Grant K."/>
        </authorList>
    </citation>
    <scope>NUCLEOTIDE SEQUENCE [LARGE SCALE GENOMIC DNA]</scope>
    <source>
        <strain evidence="2">436933</strain>
    </source>
</reference>
<protein>
    <submittedName>
        <fullName evidence="2">Uncharacterized protein</fullName>
    </submittedName>
</protein>
<keyword evidence="1" id="KW-0812">Transmembrane</keyword>
<gene>
    <name evidence="2" type="ORF">DRY71_01760</name>
</gene>
<keyword evidence="1" id="KW-1133">Transmembrane helix</keyword>
<dbReference type="Proteomes" id="UP000839726">
    <property type="component" value="Unassembled WGS sequence"/>
</dbReference>
<sequence>MIFKAFNKAKIKIAFLNLFSQGGVVNVFFSSVRMKLINAFDFVIKNSFIGILIPVGWFNKPAPKK</sequence>
<proteinExistence type="predicted"/>
<feature type="transmembrane region" description="Helical" evidence="1">
    <location>
        <begin position="36"/>
        <end position="58"/>
    </location>
</feature>
<comment type="caution">
    <text evidence="2">The sequence shown here is derived from an EMBL/GenBank/DDBJ whole genome shotgun (WGS) entry which is preliminary data.</text>
</comment>
<evidence type="ECO:0000313" key="2">
    <source>
        <dbReference type="EMBL" id="EBS2691512.1"/>
    </source>
</evidence>
<organism evidence="2">
    <name type="scientific">Salmonella newport</name>
    <dbReference type="NCBI Taxonomy" id="108619"/>
    <lineage>
        <taxon>Bacteria</taxon>
        <taxon>Pseudomonadati</taxon>
        <taxon>Pseudomonadota</taxon>
        <taxon>Gammaproteobacteria</taxon>
        <taxon>Enterobacterales</taxon>
        <taxon>Enterobacteriaceae</taxon>
        <taxon>Salmonella</taxon>
    </lineage>
</organism>
<keyword evidence="1" id="KW-0472">Membrane</keyword>
<feature type="transmembrane region" description="Helical" evidence="1">
    <location>
        <begin position="12"/>
        <end position="30"/>
    </location>
</feature>
<dbReference type="AlphaFoldDB" id="A0A5U9KHC5"/>
<accession>A0A5U9KHC5</accession>
<name>A0A5U9KHC5_SALNE</name>
<evidence type="ECO:0000256" key="1">
    <source>
        <dbReference type="SAM" id="Phobius"/>
    </source>
</evidence>
<dbReference type="EMBL" id="AAGUYM010000002">
    <property type="protein sequence ID" value="EBS2691512.1"/>
    <property type="molecule type" value="Genomic_DNA"/>
</dbReference>